<dbReference type="RefSeq" id="WP_338201489.1">
    <property type="nucleotide sequence ID" value="NZ_JAEKNR010000111.1"/>
</dbReference>
<protein>
    <submittedName>
        <fullName evidence="2">Uncharacterized protein</fullName>
    </submittedName>
</protein>
<feature type="region of interest" description="Disordered" evidence="1">
    <location>
        <begin position="1"/>
        <end position="46"/>
    </location>
</feature>
<gene>
    <name evidence="2" type="ORF">JF922_10325</name>
</gene>
<proteinExistence type="predicted"/>
<evidence type="ECO:0000256" key="1">
    <source>
        <dbReference type="SAM" id="MobiDB-lite"/>
    </source>
</evidence>
<name>A0A934K4W0_9BACT</name>
<dbReference type="EMBL" id="JAEKNR010000111">
    <property type="protein sequence ID" value="MBJ7598465.1"/>
    <property type="molecule type" value="Genomic_DNA"/>
</dbReference>
<evidence type="ECO:0000313" key="2">
    <source>
        <dbReference type="EMBL" id="MBJ7598465.1"/>
    </source>
</evidence>
<evidence type="ECO:0000313" key="3">
    <source>
        <dbReference type="Proteomes" id="UP000612893"/>
    </source>
</evidence>
<organism evidence="2 3">
    <name type="scientific">Candidatus Nephthysia bennettiae</name>
    <dbReference type="NCBI Taxonomy" id="3127016"/>
    <lineage>
        <taxon>Bacteria</taxon>
        <taxon>Bacillati</taxon>
        <taxon>Candidatus Dormiibacterota</taxon>
        <taxon>Candidatus Dormibacteria</taxon>
        <taxon>Candidatus Dormibacterales</taxon>
        <taxon>Candidatus Dormibacteraceae</taxon>
        <taxon>Candidatus Nephthysia</taxon>
    </lineage>
</organism>
<keyword evidence="3" id="KW-1185">Reference proteome</keyword>
<accession>A0A934K4W0</accession>
<dbReference type="AlphaFoldDB" id="A0A934K4W0"/>
<dbReference type="Proteomes" id="UP000612893">
    <property type="component" value="Unassembled WGS sequence"/>
</dbReference>
<feature type="region of interest" description="Disordered" evidence="1">
    <location>
        <begin position="167"/>
        <end position="191"/>
    </location>
</feature>
<sequence length="191" mass="20020">EQHGATAAGEKYGVSPGTIRSWRSRAGGATATLEADEPQDVPGPPRWSVVSVDVPIAGMEFVGQPFGPDGVARIPAVAVQARQMPAGEGRGVQALSDAQHARVPIADAERITDGDIIAAGSIGLRVVSRRSAASDRYGQPLQLETTTRERLAKYVLLQVVPARVRQGEDRPLTKRPNVTATSPVVPAGAGF</sequence>
<feature type="non-terminal residue" evidence="2">
    <location>
        <position position="1"/>
    </location>
</feature>
<reference evidence="2" key="1">
    <citation type="submission" date="2020-10" db="EMBL/GenBank/DDBJ databases">
        <title>Ca. Dormibacterota MAGs.</title>
        <authorList>
            <person name="Montgomery K."/>
        </authorList>
    </citation>
    <scope>NUCLEOTIDE SEQUENCE [LARGE SCALE GENOMIC DNA]</scope>
    <source>
        <strain evidence="2">SC8812_S17_10</strain>
    </source>
</reference>
<comment type="caution">
    <text evidence="2">The sequence shown here is derived from an EMBL/GenBank/DDBJ whole genome shotgun (WGS) entry which is preliminary data.</text>
</comment>